<protein>
    <recommendedName>
        <fullName evidence="3">CDP-glycerol--glycerophosphate glycerophosphotransferase</fullName>
    </recommendedName>
</protein>
<accession>A0A496PGT5</accession>
<dbReference type="EMBL" id="QQXL01000007">
    <property type="protein sequence ID" value="RKW69689.1"/>
    <property type="molecule type" value="Genomic_DNA"/>
</dbReference>
<organism evidence="1 2">
    <name type="scientific">Galactobacter caseinivorans</name>
    <dbReference type="NCBI Taxonomy" id="2676123"/>
    <lineage>
        <taxon>Bacteria</taxon>
        <taxon>Bacillati</taxon>
        <taxon>Actinomycetota</taxon>
        <taxon>Actinomycetes</taxon>
        <taxon>Micrococcales</taxon>
        <taxon>Micrococcaceae</taxon>
        <taxon>Galactobacter</taxon>
    </lineage>
</organism>
<gene>
    <name evidence="1" type="ORF">DWQ67_11345</name>
</gene>
<sequence length="412" mass="44462">MRHVQPSQLAAVAARGARGVLRVAKARVPGMAQQVAPSSESVLLVFAGGRSQAYQALQWLWALERLDDRVRGAGGGVGIVCRDPDVVSMLQARTGLPVRSARTTRALSQELRAPKVRVAFYPNQAALNFQALASPLPAHVHLSHGESEKVSMVSNNLKSYDHVFTAGAAARERIAEHLVAFDQSKCIDVGRPQLDQLSPPPPGFPESERPTVLYAPTWEGDSAAMSYSSALSAGPRIIAELLEQGWRVIYRPHPQLGKRKRAFAKADKEMEHLLQTAGPEHVVDRGSAYGWQLGVADAIIADLSAVAFDAVGMNTPVIVVTPDASGAAVLHGGILDHVPTLDPQRLRVRSALEHAASPEAATRRRALAQRHYGDTAPGAQIERFINASLRVIEEREAALQARDSAYGTRRES</sequence>
<evidence type="ECO:0000313" key="2">
    <source>
        <dbReference type="Proteomes" id="UP000273119"/>
    </source>
</evidence>
<keyword evidence="2" id="KW-1185">Reference proteome</keyword>
<dbReference type="Proteomes" id="UP000273119">
    <property type="component" value="Unassembled WGS sequence"/>
</dbReference>
<dbReference type="SUPFAM" id="SSF53756">
    <property type="entry name" value="UDP-Glycosyltransferase/glycogen phosphorylase"/>
    <property type="match status" value="1"/>
</dbReference>
<dbReference type="InterPro" id="IPR043148">
    <property type="entry name" value="TagF_C"/>
</dbReference>
<proteinExistence type="predicted"/>
<name>A0A496PGT5_9MICC</name>
<evidence type="ECO:0000313" key="1">
    <source>
        <dbReference type="EMBL" id="RKW69689.1"/>
    </source>
</evidence>
<dbReference type="Gene3D" id="3.40.50.12580">
    <property type="match status" value="1"/>
</dbReference>
<reference evidence="1 2" key="1">
    <citation type="submission" date="2018-07" db="EMBL/GenBank/DDBJ databases">
        <title>Arthrobacter sp. nov., isolated from raw cow's milk with high bacterial count.</title>
        <authorList>
            <person name="Hahne J."/>
            <person name="Isele D."/>
            <person name="Lipski A."/>
        </authorList>
    </citation>
    <scope>NUCLEOTIDE SEQUENCE [LARGE SCALE GENOMIC DNA]</scope>
    <source>
        <strain evidence="1 2">JZ R-183</strain>
    </source>
</reference>
<dbReference type="AlphaFoldDB" id="A0A496PGT5"/>
<dbReference type="InterPro" id="IPR007554">
    <property type="entry name" value="Glycerophosphate_synth"/>
</dbReference>
<dbReference type="Pfam" id="PF04464">
    <property type="entry name" value="Glyphos_transf"/>
    <property type="match status" value="1"/>
</dbReference>
<dbReference type="GO" id="GO:0047355">
    <property type="term" value="F:CDP-glycerol glycerophosphotransferase activity"/>
    <property type="evidence" value="ECO:0007669"/>
    <property type="project" value="InterPro"/>
</dbReference>
<comment type="caution">
    <text evidence="1">The sequence shown here is derived from an EMBL/GenBank/DDBJ whole genome shotgun (WGS) entry which is preliminary data.</text>
</comment>
<evidence type="ECO:0008006" key="3">
    <source>
        <dbReference type="Google" id="ProtNLM"/>
    </source>
</evidence>
<dbReference type="GO" id="GO:0016020">
    <property type="term" value="C:membrane"/>
    <property type="evidence" value="ECO:0007669"/>
    <property type="project" value="InterPro"/>
</dbReference>